<reference evidence="2" key="1">
    <citation type="journal article" date="2019" name="Int. J. Syst. Evol. Microbiol.">
        <title>The Global Catalogue of Microorganisms (GCM) 10K type strain sequencing project: providing services to taxonomists for standard genome sequencing and annotation.</title>
        <authorList>
            <consortium name="The Broad Institute Genomics Platform"/>
            <consortium name="The Broad Institute Genome Sequencing Center for Infectious Disease"/>
            <person name="Wu L."/>
            <person name="Ma J."/>
        </authorList>
    </citation>
    <scope>NUCLEOTIDE SEQUENCE [LARGE SCALE GENOMIC DNA]</scope>
    <source>
        <strain evidence="2">JCM 13006</strain>
    </source>
</reference>
<dbReference type="InterPro" id="IPR028228">
    <property type="entry name" value="Imm53"/>
</dbReference>
<dbReference type="EMBL" id="BAABIS010000001">
    <property type="protein sequence ID" value="GAA4843128.1"/>
    <property type="molecule type" value="Genomic_DNA"/>
</dbReference>
<accession>A0ABP9DKY7</accession>
<protein>
    <recommendedName>
        <fullName evidence="3">Rhodanese-related sulfurtransferase</fullName>
    </recommendedName>
</protein>
<evidence type="ECO:0000313" key="2">
    <source>
        <dbReference type="Proteomes" id="UP001501752"/>
    </source>
</evidence>
<dbReference type="Pfam" id="PF15580">
    <property type="entry name" value="Imm53"/>
    <property type="match status" value="1"/>
</dbReference>
<evidence type="ECO:0000313" key="1">
    <source>
        <dbReference type="EMBL" id="GAA4843128.1"/>
    </source>
</evidence>
<dbReference type="RefSeq" id="WP_345696333.1">
    <property type="nucleotide sequence ID" value="NZ_BAABIS010000001.1"/>
</dbReference>
<proteinExistence type="predicted"/>
<keyword evidence="2" id="KW-1185">Reference proteome</keyword>
<comment type="caution">
    <text evidence="1">The sequence shown here is derived from an EMBL/GenBank/DDBJ whole genome shotgun (WGS) entry which is preliminary data.</text>
</comment>
<evidence type="ECO:0008006" key="3">
    <source>
        <dbReference type="Google" id="ProtNLM"/>
    </source>
</evidence>
<organism evidence="1 2">
    <name type="scientific">Kitasatospora terrestris</name>
    <dbReference type="NCBI Taxonomy" id="258051"/>
    <lineage>
        <taxon>Bacteria</taxon>
        <taxon>Bacillati</taxon>
        <taxon>Actinomycetota</taxon>
        <taxon>Actinomycetes</taxon>
        <taxon>Kitasatosporales</taxon>
        <taxon>Streptomycetaceae</taxon>
        <taxon>Kitasatospora</taxon>
    </lineage>
</organism>
<gene>
    <name evidence="1" type="ORF">GCM10023235_18970</name>
</gene>
<sequence length="104" mass="11987">MDRDSAGALDFLQSWYAEQCNEDWEHGFSIRIATLDNPGWTVEIDLVDTDLEGRRLDKSKQEGPGGCWLWSWSDGEVFSAACDERSLERAIRRFKDFAEQVEQP</sequence>
<name>A0ABP9DKY7_9ACTN</name>
<dbReference type="Proteomes" id="UP001501752">
    <property type="component" value="Unassembled WGS sequence"/>
</dbReference>